<dbReference type="EMBL" id="CP000441">
    <property type="protein sequence ID" value="ABI89718.1"/>
    <property type="molecule type" value="Genomic_DNA"/>
</dbReference>
<name>Q0B805_BURCM</name>
<dbReference type="AlphaFoldDB" id="Q0B805"/>
<protein>
    <submittedName>
        <fullName evidence="1">Uncharacterized protein</fullName>
    </submittedName>
</protein>
<dbReference type="KEGG" id="bam:Bamb_4165"/>
<dbReference type="Proteomes" id="UP000000662">
    <property type="component" value="Chromosome 2"/>
</dbReference>
<organism evidence="1 2">
    <name type="scientific">Burkholderia ambifaria (strain ATCC BAA-244 / DSM 16087 / CCUG 44356 / LMG 19182 / AMMD)</name>
    <name type="common">Burkholderia cepacia (strain AMMD)</name>
    <dbReference type="NCBI Taxonomy" id="339670"/>
    <lineage>
        <taxon>Bacteria</taxon>
        <taxon>Pseudomonadati</taxon>
        <taxon>Pseudomonadota</taxon>
        <taxon>Betaproteobacteria</taxon>
        <taxon>Burkholderiales</taxon>
        <taxon>Burkholderiaceae</taxon>
        <taxon>Burkholderia</taxon>
        <taxon>Burkholderia cepacia complex</taxon>
    </lineage>
</organism>
<proteinExistence type="predicted"/>
<reference evidence="1" key="1">
    <citation type="submission" date="2006-08" db="EMBL/GenBank/DDBJ databases">
        <title>Complete sequence of Chromosome 2 of Burkholderia cepacia AMMD.</title>
        <authorList>
            <consortium name="US DOE Joint Genome Institute"/>
            <person name="Copeland A."/>
            <person name="Lucas S."/>
            <person name="Lapidus A."/>
            <person name="Barry K."/>
            <person name="Detter J.C."/>
            <person name="Glavina del Rio T."/>
            <person name="Hammon N."/>
            <person name="Israni S."/>
            <person name="Pitluck S."/>
            <person name="Bruce D."/>
            <person name="Chain P."/>
            <person name="Malfatti S."/>
            <person name="Shin M."/>
            <person name="Vergez L."/>
            <person name="Schmutz J."/>
            <person name="Larimer F."/>
            <person name="Land M."/>
            <person name="Hauser L."/>
            <person name="Kyrpides N."/>
            <person name="Kim E."/>
            <person name="Parke J."/>
            <person name="Coenye T."/>
            <person name="Konstantinidis K."/>
            <person name="Ramette A."/>
            <person name="Tiedje J."/>
            <person name="Richardson P."/>
        </authorList>
    </citation>
    <scope>NUCLEOTIDE SEQUENCE</scope>
    <source>
        <strain evidence="1">AMMD</strain>
    </source>
</reference>
<dbReference type="RefSeq" id="WP_011659156.1">
    <property type="nucleotide sequence ID" value="NC_008391.1"/>
</dbReference>
<evidence type="ECO:0000313" key="2">
    <source>
        <dbReference type="Proteomes" id="UP000000662"/>
    </source>
</evidence>
<gene>
    <name evidence="1" type="ordered locus">Bamb_4165</name>
</gene>
<dbReference type="eggNOG" id="ENOG5033F2Y">
    <property type="taxonomic scope" value="Bacteria"/>
</dbReference>
<dbReference type="PATRIC" id="fig|339670.21.peg.4459"/>
<keyword evidence="2" id="KW-1185">Reference proteome</keyword>
<accession>Q0B805</accession>
<sequence>MNIKPLLAVLLVLLGSSTAFAQDGGSDACLVLQPTRMLADDIGEAGADLGDGWLGLAPDGNHWTLAPARIRFEPAQPDGTVVEITPDVKKAVALLHCKMLRQGGVDAANLTFSNGGRTVEPGVEPLRFAFHDRRYALRYTTSGVVIVEGDGKRSALHDFGGSTPPFRATLIWAGDLDRDGRPDFLMEFGSEIGTNFCLFTSGNAKENEMVRPGNCMDVSG</sequence>
<dbReference type="SUPFAM" id="SSF69318">
    <property type="entry name" value="Integrin alpha N-terminal domain"/>
    <property type="match status" value="1"/>
</dbReference>
<evidence type="ECO:0000313" key="1">
    <source>
        <dbReference type="EMBL" id="ABI89718.1"/>
    </source>
</evidence>
<dbReference type="InterPro" id="IPR028994">
    <property type="entry name" value="Integrin_alpha_N"/>
</dbReference>
<dbReference type="GeneID" id="93087134"/>